<keyword evidence="4" id="KW-1185">Reference proteome</keyword>
<dbReference type="HOGENOM" id="CLU_075808_3_0_10"/>
<dbReference type="STRING" id="929556.Solca_2076"/>
<sequence length="146" mass="15759">MKVKFTLVAMFAIFAFLGFGCNTMKSSGLVTPENVNQLVGSKWNLSQLMSNGSAIDISKGKPAFIEFNKDDSRVSGSLGCNNFTGGYKFEEGKLKFGPLASTKMMCTEMAVEDALSKALNDATDVKLNGEKLQLFKGSDLLASFTK</sequence>
<dbReference type="InterPro" id="IPR053147">
    <property type="entry name" value="Hsp_HslJ-like"/>
</dbReference>
<dbReference type="Gene3D" id="2.40.128.270">
    <property type="match status" value="1"/>
</dbReference>
<dbReference type="PROSITE" id="PS51257">
    <property type="entry name" value="PROKAR_LIPOPROTEIN"/>
    <property type="match status" value="1"/>
</dbReference>
<evidence type="ECO:0000313" key="3">
    <source>
        <dbReference type="EMBL" id="AFD07130.1"/>
    </source>
</evidence>
<dbReference type="Proteomes" id="UP000007590">
    <property type="component" value="Chromosome"/>
</dbReference>
<keyword evidence="3" id="KW-0346">Stress response</keyword>
<evidence type="ECO:0000256" key="1">
    <source>
        <dbReference type="SAM" id="SignalP"/>
    </source>
</evidence>
<dbReference type="RefSeq" id="WP_014680357.1">
    <property type="nucleotide sequence ID" value="NC_017770.1"/>
</dbReference>
<feature type="signal peptide" evidence="1">
    <location>
        <begin position="1"/>
        <end position="20"/>
    </location>
</feature>
<dbReference type="EMBL" id="CP003349">
    <property type="protein sequence ID" value="AFD07130.1"/>
    <property type="molecule type" value="Genomic_DNA"/>
</dbReference>
<dbReference type="eggNOG" id="COG3187">
    <property type="taxonomic scope" value="Bacteria"/>
</dbReference>
<dbReference type="PANTHER" id="PTHR35535:SF2">
    <property type="entry name" value="DUF306 DOMAIN-CONTAINING PROTEIN"/>
    <property type="match status" value="1"/>
</dbReference>
<gene>
    <name evidence="3" type="ordered locus">Solca_2076</name>
</gene>
<organism evidence="3 4">
    <name type="scientific">Solitalea canadensis (strain ATCC 29591 / DSM 3403 / JCM 21819 / LMG 8368 / NBRC 15130 / NCIMB 12057 / USAM 9D)</name>
    <name type="common">Flexibacter canadensis</name>
    <dbReference type="NCBI Taxonomy" id="929556"/>
    <lineage>
        <taxon>Bacteria</taxon>
        <taxon>Pseudomonadati</taxon>
        <taxon>Bacteroidota</taxon>
        <taxon>Sphingobacteriia</taxon>
        <taxon>Sphingobacteriales</taxon>
        <taxon>Sphingobacteriaceae</taxon>
        <taxon>Solitalea</taxon>
    </lineage>
</organism>
<dbReference type="InterPro" id="IPR005184">
    <property type="entry name" value="DUF306_Meta_HslJ"/>
</dbReference>
<evidence type="ECO:0000313" key="4">
    <source>
        <dbReference type="Proteomes" id="UP000007590"/>
    </source>
</evidence>
<dbReference type="AlphaFoldDB" id="H8KQY4"/>
<keyword evidence="1" id="KW-0732">Signal</keyword>
<proteinExistence type="predicted"/>
<feature type="domain" description="DUF306" evidence="2">
    <location>
        <begin position="37"/>
        <end position="139"/>
    </location>
</feature>
<dbReference type="Pfam" id="PF03724">
    <property type="entry name" value="META"/>
    <property type="match status" value="1"/>
</dbReference>
<name>H8KQY4_SOLCM</name>
<evidence type="ECO:0000259" key="2">
    <source>
        <dbReference type="Pfam" id="PF03724"/>
    </source>
</evidence>
<accession>H8KQY4</accession>
<dbReference type="PANTHER" id="PTHR35535">
    <property type="entry name" value="HEAT SHOCK PROTEIN HSLJ"/>
    <property type="match status" value="1"/>
</dbReference>
<dbReference type="InterPro" id="IPR038670">
    <property type="entry name" value="HslJ-like_sf"/>
</dbReference>
<dbReference type="KEGG" id="scn:Solca_2076"/>
<reference evidence="3" key="1">
    <citation type="submission" date="2012-02" db="EMBL/GenBank/DDBJ databases">
        <title>The complete genome of Solitalea canadensis DSM 3403.</title>
        <authorList>
            <consortium name="US DOE Joint Genome Institute (JGI-PGF)"/>
            <person name="Lucas S."/>
            <person name="Copeland A."/>
            <person name="Lapidus A."/>
            <person name="Glavina del Rio T."/>
            <person name="Dalin E."/>
            <person name="Tice H."/>
            <person name="Bruce D."/>
            <person name="Goodwin L."/>
            <person name="Pitluck S."/>
            <person name="Peters L."/>
            <person name="Ovchinnikova G."/>
            <person name="Lu M."/>
            <person name="Kyrpides N."/>
            <person name="Mavromatis K."/>
            <person name="Ivanova N."/>
            <person name="Brettin T."/>
            <person name="Detter J.C."/>
            <person name="Han C."/>
            <person name="Larimer F."/>
            <person name="Land M."/>
            <person name="Hauser L."/>
            <person name="Markowitz V."/>
            <person name="Cheng J.-F."/>
            <person name="Hugenholtz P."/>
            <person name="Woyke T."/>
            <person name="Wu D."/>
            <person name="Spring S."/>
            <person name="Schroeder M."/>
            <person name="Kopitz M."/>
            <person name="Brambilla E."/>
            <person name="Klenk H.-P."/>
            <person name="Eisen J.A."/>
        </authorList>
    </citation>
    <scope>NUCLEOTIDE SEQUENCE</scope>
    <source>
        <strain evidence="3">DSM 3403</strain>
    </source>
</reference>
<dbReference type="OrthoDB" id="880459at2"/>
<feature type="chain" id="PRO_5003615203" evidence="1">
    <location>
        <begin position="21"/>
        <end position="146"/>
    </location>
</feature>
<protein>
    <submittedName>
        <fullName evidence="3">Heat shock protein</fullName>
    </submittedName>
</protein>